<accession>A0A2N5XX84</accession>
<dbReference type="RefSeq" id="WP_101532149.1">
    <property type="nucleotide sequence ID" value="NZ_PKUQ01000001.1"/>
</dbReference>
<protein>
    <submittedName>
        <fullName evidence="2">Uncharacterized protein</fullName>
    </submittedName>
</protein>
<dbReference type="EMBL" id="PKUQ01000001">
    <property type="protein sequence ID" value="PLW79067.1"/>
    <property type="molecule type" value="Genomic_DNA"/>
</dbReference>
<name>A0A2N5XX84_9HYPH</name>
<feature type="compositionally biased region" description="Gly residues" evidence="1">
    <location>
        <begin position="195"/>
        <end position="208"/>
    </location>
</feature>
<feature type="region of interest" description="Disordered" evidence="1">
    <location>
        <begin position="195"/>
        <end position="218"/>
    </location>
</feature>
<proteinExistence type="predicted"/>
<evidence type="ECO:0000313" key="2">
    <source>
        <dbReference type="EMBL" id="PLW79067.1"/>
    </source>
</evidence>
<dbReference type="Proteomes" id="UP000234881">
    <property type="component" value="Unassembled WGS sequence"/>
</dbReference>
<evidence type="ECO:0000256" key="1">
    <source>
        <dbReference type="SAM" id="MobiDB-lite"/>
    </source>
</evidence>
<gene>
    <name evidence="2" type="ORF">C0081_02215</name>
</gene>
<keyword evidence="3" id="KW-1185">Reference proteome</keyword>
<organism evidence="2 3">
    <name type="scientific">Cohaesibacter celericrescens</name>
    <dbReference type="NCBI Taxonomy" id="2067669"/>
    <lineage>
        <taxon>Bacteria</taxon>
        <taxon>Pseudomonadati</taxon>
        <taxon>Pseudomonadota</taxon>
        <taxon>Alphaproteobacteria</taxon>
        <taxon>Hyphomicrobiales</taxon>
        <taxon>Cohaesibacteraceae</taxon>
    </lineage>
</organism>
<evidence type="ECO:0000313" key="3">
    <source>
        <dbReference type="Proteomes" id="UP000234881"/>
    </source>
</evidence>
<sequence>MATLEERAQTAISNIEASASIVESVVEGPPDGPDSLISTSNGKIKSLLRVQAEINHGLVVMFVDESYFFPIPEDVVRLEYLAVIGASGGGASLGGGAADGGDGGVTSFGSIVSISGGKGGKTATARDETDHTGVVTTAEPHSTLPGNIGGLGGAIFGASPQIAGDGGAGVMAELTNVNISGFGGIQITIGAGGSGAGGDNPGQSGQGGSVILAYRKSD</sequence>
<reference evidence="2 3" key="1">
    <citation type="submission" date="2018-01" db="EMBL/GenBank/DDBJ databases">
        <title>The draft genome sequence of Cohaesibacter sp. H1304.</title>
        <authorList>
            <person name="Wang N.-N."/>
            <person name="Du Z.-J."/>
        </authorList>
    </citation>
    <scope>NUCLEOTIDE SEQUENCE [LARGE SCALE GENOMIC DNA]</scope>
    <source>
        <strain evidence="2 3">H1304</strain>
    </source>
</reference>
<dbReference type="AlphaFoldDB" id="A0A2N5XX84"/>
<comment type="caution">
    <text evidence="2">The sequence shown here is derived from an EMBL/GenBank/DDBJ whole genome shotgun (WGS) entry which is preliminary data.</text>
</comment>